<dbReference type="Pfam" id="PF01569">
    <property type="entry name" value="PAP2"/>
    <property type="match status" value="1"/>
</dbReference>
<keyword evidence="1" id="KW-1133">Transmembrane helix</keyword>
<evidence type="ECO:0000313" key="3">
    <source>
        <dbReference type="EMBL" id="ELZ27425.1"/>
    </source>
</evidence>
<keyword evidence="4" id="KW-1185">Reference proteome</keyword>
<gene>
    <name evidence="3" type="ORF">C475_05885</name>
</gene>
<reference evidence="3 4" key="1">
    <citation type="journal article" date="2014" name="PLoS Genet.">
        <title>Phylogenetically driven sequencing of extremely halophilic archaea reveals strategies for static and dynamic osmo-response.</title>
        <authorList>
            <person name="Becker E.A."/>
            <person name="Seitzer P.M."/>
            <person name="Tritt A."/>
            <person name="Larsen D."/>
            <person name="Krusor M."/>
            <person name="Yao A.I."/>
            <person name="Wu D."/>
            <person name="Madern D."/>
            <person name="Eisen J.A."/>
            <person name="Darling A.E."/>
            <person name="Facciotti M.T."/>
        </authorList>
    </citation>
    <scope>NUCLEOTIDE SEQUENCE [LARGE SCALE GENOMIC DNA]</scope>
    <source>
        <strain evidence="3 4">2-9-1</strain>
    </source>
</reference>
<dbReference type="Gene3D" id="1.20.144.10">
    <property type="entry name" value="Phosphatidic acid phosphatase type 2/haloperoxidase"/>
    <property type="match status" value="1"/>
</dbReference>
<keyword evidence="1" id="KW-0812">Transmembrane</keyword>
<feature type="transmembrane region" description="Helical" evidence="1">
    <location>
        <begin position="174"/>
        <end position="192"/>
    </location>
</feature>
<keyword evidence="1" id="KW-0472">Membrane</keyword>
<feature type="domain" description="Phosphatidic acid phosphatase type 2/haloperoxidase" evidence="2">
    <location>
        <begin position="63"/>
        <end position="189"/>
    </location>
</feature>
<dbReference type="RefSeq" id="WP_006882849.1">
    <property type="nucleotide sequence ID" value="NZ_AOIU01000013.1"/>
</dbReference>
<dbReference type="PATRIC" id="fig|797114.5.peg.1203"/>
<dbReference type="eggNOG" id="arCOG03058">
    <property type="taxonomic scope" value="Archaea"/>
</dbReference>
<feature type="transmembrane region" description="Helical" evidence="1">
    <location>
        <begin position="276"/>
        <end position="296"/>
    </location>
</feature>
<dbReference type="SMART" id="SM00014">
    <property type="entry name" value="acidPPc"/>
    <property type="match status" value="1"/>
</dbReference>
<feature type="transmembrane region" description="Helical" evidence="1">
    <location>
        <begin position="37"/>
        <end position="57"/>
    </location>
</feature>
<dbReference type="EMBL" id="AOIU01000013">
    <property type="protein sequence ID" value="ELZ27425.1"/>
    <property type="molecule type" value="Genomic_DNA"/>
</dbReference>
<name>M0CW41_9EURY</name>
<feature type="transmembrane region" description="Helical" evidence="1">
    <location>
        <begin position="204"/>
        <end position="232"/>
    </location>
</feature>
<proteinExistence type="predicted"/>
<accession>M0CW41</accession>
<dbReference type="PANTHER" id="PTHR14969">
    <property type="entry name" value="SPHINGOSINE-1-PHOSPHATE PHOSPHOHYDROLASE"/>
    <property type="match status" value="1"/>
</dbReference>
<evidence type="ECO:0000313" key="4">
    <source>
        <dbReference type="Proteomes" id="UP000011626"/>
    </source>
</evidence>
<dbReference type="AlphaFoldDB" id="M0CW41"/>
<comment type="caution">
    <text evidence="3">The sequence shown here is derived from an EMBL/GenBank/DDBJ whole genome shotgun (WGS) entry which is preliminary data.</text>
</comment>
<organism evidence="3 4">
    <name type="scientific">Halosimplex carlsbadense 2-9-1</name>
    <dbReference type="NCBI Taxonomy" id="797114"/>
    <lineage>
        <taxon>Archaea</taxon>
        <taxon>Methanobacteriati</taxon>
        <taxon>Methanobacteriota</taxon>
        <taxon>Stenosarchaea group</taxon>
        <taxon>Halobacteria</taxon>
        <taxon>Halobacteriales</taxon>
        <taxon>Haloarculaceae</taxon>
        <taxon>Halosimplex</taxon>
    </lineage>
</organism>
<feature type="transmembrane region" description="Helical" evidence="1">
    <location>
        <begin position="64"/>
        <end position="85"/>
    </location>
</feature>
<evidence type="ECO:0000256" key="1">
    <source>
        <dbReference type="SAM" id="Phobius"/>
    </source>
</evidence>
<dbReference type="Proteomes" id="UP000011626">
    <property type="component" value="Unassembled WGS sequence"/>
</dbReference>
<dbReference type="SUPFAM" id="SSF48317">
    <property type="entry name" value="Acid phosphatase/Vanadium-dependent haloperoxidase"/>
    <property type="match status" value="1"/>
</dbReference>
<feature type="transmembrane region" description="Helical" evidence="1">
    <location>
        <begin position="252"/>
        <end position="269"/>
    </location>
</feature>
<dbReference type="PANTHER" id="PTHR14969:SF13">
    <property type="entry name" value="AT30094P"/>
    <property type="match status" value="1"/>
</dbReference>
<dbReference type="STRING" id="797114.C475_05885"/>
<sequence length="301" mass="30117">MQLFPNGRGVGVTETLHGLAEWPVVLLFGLVTQLGDGWFLFVLGGALFVAGEAFPLAGVDRRRALFVFGLALTYVAVIGALKGFFGLGRPPGATEPLALALSPGALSTLLESATTADGPGFPSGHALGTTMVWGGLALVVDWGTSRQRFAGAAAVVGLVSLSRLVLGVHYLVDVVVGTAVGALVLGALYRFADGGTEPGRVLGVAVAVGVLGLLNGLTFDSVAAIGGAVGGWVVWRAVADSTPVHPTSGREVLAGFGVLAGAGVLFAALEAYEPPLVLAFAGTAVAVGGVVGAPLLGERAV</sequence>
<dbReference type="InterPro" id="IPR036938">
    <property type="entry name" value="PAP2/HPO_sf"/>
</dbReference>
<dbReference type="InterPro" id="IPR000326">
    <property type="entry name" value="PAP2/HPO"/>
</dbReference>
<evidence type="ECO:0000259" key="2">
    <source>
        <dbReference type="SMART" id="SM00014"/>
    </source>
</evidence>
<protein>
    <submittedName>
        <fullName evidence="3">Phosphoesterase PA-phosphatase related protein</fullName>
    </submittedName>
</protein>